<feature type="domain" description="Vitellogenin" evidence="6">
    <location>
        <begin position="40"/>
        <end position="691"/>
    </location>
</feature>
<keyword evidence="9" id="KW-1185">Reference proteome</keyword>
<dbReference type="PROSITE" id="PS51233">
    <property type="entry name" value="VWFD"/>
    <property type="match status" value="1"/>
</dbReference>
<dbReference type="InterPro" id="IPR050733">
    <property type="entry name" value="Vitellogenin/Apolipophorin"/>
</dbReference>
<dbReference type="FunFam" id="2.30.230.10:FF:000012">
    <property type="entry name" value="Putative Vitellogenin-1"/>
    <property type="match status" value="1"/>
</dbReference>
<evidence type="ECO:0000313" key="8">
    <source>
        <dbReference type="EMBL" id="CAH0113269.1"/>
    </source>
</evidence>
<dbReference type="Proteomes" id="UP000789390">
    <property type="component" value="Unassembled WGS sequence"/>
</dbReference>
<dbReference type="SUPFAM" id="SSF48431">
    <property type="entry name" value="Lipovitellin-phosvitin complex, superhelical domain"/>
    <property type="match status" value="1"/>
</dbReference>
<dbReference type="Gene3D" id="2.30.230.10">
    <property type="entry name" value="Lipovitellin, beta-sheet shell regions, chain A"/>
    <property type="match status" value="1"/>
</dbReference>
<dbReference type="EMBL" id="CAKKLH010000336">
    <property type="protein sequence ID" value="CAH0113269.1"/>
    <property type="molecule type" value="Genomic_DNA"/>
</dbReference>
<evidence type="ECO:0000256" key="5">
    <source>
        <dbReference type="PROSITE-ProRule" id="PRU00557"/>
    </source>
</evidence>
<keyword evidence="3" id="KW-1015">Disulfide bond</keyword>
<accession>A0A8J2S997</accession>
<dbReference type="InterPro" id="IPR001846">
    <property type="entry name" value="VWF_type-D"/>
</dbReference>
<keyword evidence="4" id="KW-0325">Glycoprotein</keyword>
<dbReference type="InterPro" id="IPR015816">
    <property type="entry name" value="Vitellinogen_b-sht_N"/>
</dbReference>
<comment type="caution">
    <text evidence="8">The sequence shown here is derived from an EMBL/GenBank/DDBJ whole genome shotgun (WGS) entry which is preliminary data.</text>
</comment>
<dbReference type="GO" id="GO:0005319">
    <property type="term" value="F:lipid transporter activity"/>
    <property type="evidence" value="ECO:0007669"/>
    <property type="project" value="InterPro"/>
</dbReference>
<dbReference type="InterPro" id="IPR001747">
    <property type="entry name" value="Vitellogenin_N"/>
</dbReference>
<dbReference type="InterPro" id="IPR011030">
    <property type="entry name" value="Lipovitellin_superhlx_dom"/>
</dbReference>
<dbReference type="SUPFAM" id="SSF56968">
    <property type="entry name" value="Lipovitellin-phosvitin complex, beta-sheet shell regions"/>
    <property type="match status" value="2"/>
</dbReference>
<name>A0A8J2S997_9CRUS</name>
<keyword evidence="1" id="KW-0732">Signal</keyword>
<evidence type="ECO:0000259" key="7">
    <source>
        <dbReference type="PROSITE" id="PS51233"/>
    </source>
</evidence>
<dbReference type="PANTHER" id="PTHR23345">
    <property type="entry name" value="VITELLOGENIN-RELATED"/>
    <property type="match status" value="1"/>
</dbReference>
<dbReference type="PROSITE" id="PS51211">
    <property type="entry name" value="VITELLOGENIN"/>
    <property type="match status" value="1"/>
</dbReference>
<dbReference type="OrthoDB" id="5956066at2759"/>
<dbReference type="InterPro" id="IPR015819">
    <property type="entry name" value="Lipid_transp_b-sht_shell"/>
</dbReference>
<protein>
    <recommendedName>
        <fullName evidence="10">Vitellogenin-1</fullName>
    </recommendedName>
</protein>
<evidence type="ECO:0000256" key="4">
    <source>
        <dbReference type="ARBA" id="ARBA00023180"/>
    </source>
</evidence>
<dbReference type="Gene3D" id="1.25.10.20">
    <property type="entry name" value="Vitellinogen, superhelical"/>
    <property type="match status" value="1"/>
</dbReference>
<proteinExistence type="predicted"/>
<dbReference type="SMART" id="SM00216">
    <property type="entry name" value="VWD"/>
    <property type="match status" value="1"/>
</dbReference>
<evidence type="ECO:0000256" key="2">
    <source>
        <dbReference type="ARBA" id="ARBA00022761"/>
    </source>
</evidence>
<comment type="caution">
    <text evidence="5">Lacks conserved residue(s) required for the propagation of feature annotation.</text>
</comment>
<evidence type="ECO:0000256" key="1">
    <source>
        <dbReference type="ARBA" id="ARBA00022729"/>
    </source>
</evidence>
<gene>
    <name evidence="8" type="ORF">DGAL_LOCUS17072</name>
</gene>
<evidence type="ECO:0000259" key="6">
    <source>
        <dbReference type="PROSITE" id="PS51211"/>
    </source>
</evidence>
<organism evidence="8 9">
    <name type="scientific">Daphnia galeata</name>
    <dbReference type="NCBI Taxonomy" id="27404"/>
    <lineage>
        <taxon>Eukaryota</taxon>
        <taxon>Metazoa</taxon>
        <taxon>Ecdysozoa</taxon>
        <taxon>Arthropoda</taxon>
        <taxon>Crustacea</taxon>
        <taxon>Branchiopoda</taxon>
        <taxon>Diplostraca</taxon>
        <taxon>Cladocera</taxon>
        <taxon>Anomopoda</taxon>
        <taxon>Daphniidae</taxon>
        <taxon>Daphnia</taxon>
    </lineage>
</organism>
<dbReference type="Pfam" id="PF01347">
    <property type="entry name" value="Vitellogenin_N"/>
    <property type="match status" value="1"/>
</dbReference>
<keyword evidence="2" id="KW-0758">Storage protein</keyword>
<sequence length="1552" mass="172940">MGTVKLSSITMAILKFPNKLLVSFVFFVLATIQCKAEGLFENGQEYQYSYQAYTLTGVREPTWFGSSFGIRGNLLIQKQAGEAILKLSDLTLGMHNGDESLFNTIKFLKKPDLAALEKPFKLTISNGKITGIHVEFSDVEWSINMKKALASKLHLDVSAGDLGKGPTSSYMRAVEDTVIGTCNTTYTFSDDGKGRFLLFKQRTQNECSNIPRVGFNTFGTTNCDGKPEDELQSTTQSYYRFSRGSGSASNTLKVNHISSFGYQIDLPSTTEPTRQWTLKSSGPITKNISAPGLIKHYGNLRYTFKRPIPTAEEINLSREEDYFHPEETPLSQQVLRNKAVPVLTQLKEVIGWSPLNEEALLDPASSNAIQLITALSLESLQIVWKSLEKDEELKNLFTDILPLTGTNPAALMIKELILNGKISDVEARRMVAFLPYHLRMPSEKLLTSWEDLLKGSSSIKTKELKTAIVLAFGHLVGVTCSDNKLRPCKNDTVNKYSRMVYEAFKSAKTHHEMVASVMALRNTNFLSAIERLIPYSKSGSVPQAVRPHVIFALQFMAAANRDKFLSAIMPIIHNTTETTEIRIAAISTLFRAKPTLPELQELISVTLNENNPEVLNFILTTGRNYADSKNPCLKSFTSDLQMLMRRVDHLKTDYFRSSNRVFDFHDQTYGFGGGLQLVTVYGEESRAPLIISARANYRISKYRRVPLEIILRLEGVDDAYIRLFLKLDAKDFKLDTLKELLHKTLKIAPRQKSAFKVEIVLRSQGYDLMYHHMSGDELAALMEGKAFKEMLTRGFKLTRNVVMLGGHQFSWRANDIGLPVGVGLATPGAGRYQLSYGNVSQTNKISRSIQYNIDLNLQVATYLAVYNPLGASQGIIKSRGSRFNLPDNIQVTFSPSDNQIEIKMSTPTEEKPLSLLFTSKTSAVVSSKDDPKGLSYLRDSCPECESNALVTRGEKFRKGLVVRETINTRLGLESHVEVHDCETYTGKTSVAKLVYESFKPSEINSHGSAPGFLLMGFMQMRNYFYHYPPTGTCSMKAVLHRTRINPAEALEIKLKVDSNSPLWRRSPPGMTYNNVKGSVALLGTPDRKWNVEVNIEKEPFNIKTLVSVKIARLANPTIGVPSRALCVNVKTTWSPLPQDIFETPSVVQPSVYRDVIFVWGEAPANECPKANAKGISTMMIKVIGNITESQQMAATSRNSYPYDHCDLDRNDSGRTGIAGPMTQACYDAVVHYATPRSYQFDIKYENMSPSGQTALDRIKTLLRPILLPYLSANTPLTPAKNVAGTGHMELKIDVAQDDINLFVKTDQVQSLYENIDVLKNTRVKLRNARLDMVHLTALEAGWSGVCDVAPKAVVTFDKSKMNYDLPRCYTLISADCSPTPRYAIFAKKTNTSVPMAVKIHVGGHTLEFQPMANSLMEIKANDKVVKIEANKPYVLSDKDNITQYAVVNNVGVRYFIQIPILKLSLRYTGDDITTMIPAVHRSHLCGLCGDYNGQFSNELIAPSGCIMRNGTDLALSYVLRDKNCKETIPTPVCAEPGTEKKSSGILSFFNLG</sequence>
<evidence type="ECO:0000313" key="9">
    <source>
        <dbReference type="Proteomes" id="UP000789390"/>
    </source>
</evidence>
<dbReference type="SMART" id="SM00638">
    <property type="entry name" value="LPD_N"/>
    <property type="match status" value="1"/>
</dbReference>
<evidence type="ECO:0000256" key="3">
    <source>
        <dbReference type="ARBA" id="ARBA00023157"/>
    </source>
</evidence>
<dbReference type="Pfam" id="PF00094">
    <property type="entry name" value="VWD"/>
    <property type="match status" value="1"/>
</dbReference>
<evidence type="ECO:0008006" key="10">
    <source>
        <dbReference type="Google" id="ProtNLM"/>
    </source>
</evidence>
<dbReference type="PANTHER" id="PTHR23345:SF15">
    <property type="entry name" value="VITELLOGENIN 1-RELATED"/>
    <property type="match status" value="1"/>
</dbReference>
<feature type="domain" description="VWFD" evidence="7">
    <location>
        <begin position="1344"/>
        <end position="1525"/>
    </location>
</feature>
<reference evidence="8" key="1">
    <citation type="submission" date="2021-11" db="EMBL/GenBank/DDBJ databases">
        <authorList>
            <person name="Schell T."/>
        </authorList>
    </citation>
    <scope>NUCLEOTIDE SEQUENCE</scope>
    <source>
        <strain evidence="8">M5</strain>
    </source>
</reference>